<dbReference type="InterPro" id="IPR022764">
    <property type="entry name" value="Peptidase_S54_rhomboid_dom"/>
</dbReference>
<dbReference type="STRING" id="34720.A0A195F8X4"/>
<evidence type="ECO:0000256" key="3">
    <source>
        <dbReference type="ARBA" id="ARBA00022692"/>
    </source>
</evidence>
<dbReference type="PROSITE" id="PS50222">
    <property type="entry name" value="EF_HAND_2"/>
    <property type="match status" value="2"/>
</dbReference>
<feature type="transmembrane region" description="Helical" evidence="7">
    <location>
        <begin position="424"/>
        <end position="445"/>
    </location>
</feature>
<evidence type="ECO:0000313" key="10">
    <source>
        <dbReference type="Proteomes" id="UP000078541"/>
    </source>
</evidence>
<feature type="transmembrane region" description="Helical" evidence="7">
    <location>
        <begin position="392"/>
        <end position="412"/>
    </location>
</feature>
<evidence type="ECO:0000313" key="9">
    <source>
        <dbReference type="EMBL" id="KYN36662.1"/>
    </source>
</evidence>
<dbReference type="InterPro" id="IPR035952">
    <property type="entry name" value="Rhomboid-like_sf"/>
</dbReference>
<keyword evidence="4" id="KW-0106">Calcium</keyword>
<dbReference type="AlphaFoldDB" id="A0A195F8X4"/>
<keyword evidence="3 7" id="KW-0812">Transmembrane</keyword>
<protein>
    <submittedName>
        <fullName evidence="9">Rhomboid-related protein 3</fullName>
    </submittedName>
</protein>
<dbReference type="InterPro" id="IPR051739">
    <property type="entry name" value="Rhomboid_IM_Serine_Proteases"/>
</dbReference>
<dbReference type="GO" id="GO:0005509">
    <property type="term" value="F:calcium ion binding"/>
    <property type="evidence" value="ECO:0007669"/>
    <property type="project" value="InterPro"/>
</dbReference>
<comment type="similarity">
    <text evidence="2">Belongs to the peptidase S54 family.</text>
</comment>
<dbReference type="InterPro" id="IPR011992">
    <property type="entry name" value="EF-hand-dom_pair"/>
</dbReference>
<keyword evidence="10" id="KW-1185">Reference proteome</keyword>
<reference evidence="9 10" key="1">
    <citation type="submission" date="2016-03" db="EMBL/GenBank/DDBJ databases">
        <title>Trachymyrmex septentrionalis WGS genome.</title>
        <authorList>
            <person name="Nygaard S."/>
            <person name="Hu H."/>
            <person name="Boomsma J."/>
            <person name="Zhang G."/>
        </authorList>
    </citation>
    <scope>NUCLEOTIDE SEQUENCE [LARGE SCALE GENOMIC DNA]</scope>
    <source>
        <strain evidence="9">Tsep2-gDNA-1</strain>
        <tissue evidence="9">Whole body</tissue>
    </source>
</reference>
<dbReference type="InterPro" id="IPR018247">
    <property type="entry name" value="EF_Hand_1_Ca_BS"/>
</dbReference>
<feature type="transmembrane region" description="Helical" evidence="7">
    <location>
        <begin position="360"/>
        <end position="380"/>
    </location>
</feature>
<dbReference type="Pfam" id="PF01694">
    <property type="entry name" value="Rhomboid"/>
    <property type="match status" value="1"/>
</dbReference>
<comment type="subcellular location">
    <subcellularLocation>
        <location evidence="1">Membrane</location>
        <topology evidence="1">Multi-pass membrane protein</topology>
    </subcellularLocation>
</comment>
<evidence type="ECO:0000256" key="6">
    <source>
        <dbReference type="ARBA" id="ARBA00023136"/>
    </source>
</evidence>
<evidence type="ECO:0000256" key="4">
    <source>
        <dbReference type="ARBA" id="ARBA00022837"/>
    </source>
</evidence>
<feature type="transmembrane region" description="Helical" evidence="7">
    <location>
        <begin position="273"/>
        <end position="294"/>
    </location>
</feature>
<evidence type="ECO:0000256" key="5">
    <source>
        <dbReference type="ARBA" id="ARBA00022989"/>
    </source>
</evidence>
<dbReference type="InterPro" id="IPR002048">
    <property type="entry name" value="EF_hand_dom"/>
</dbReference>
<dbReference type="OrthoDB" id="418595at2759"/>
<evidence type="ECO:0000256" key="2">
    <source>
        <dbReference type="ARBA" id="ARBA00009045"/>
    </source>
</evidence>
<sequence length="451" mass="51079">MFYPQRAMRQISEISYVGGFKLIRMQTNREGETAVTIPLQYNEAHWKAIFEKYDLDGDGKISLQELKAMIRGPDFSKDIPAGVVRTIMHKADLDDSGYLEYPEFIAMIHRKDMQGIFGHIVQRYVQCVIPQRPCRTLRQTSVGSRYYPQRQFSIVMQAPPSPPPSSRGESRSFNKSFPLSFSKRPARSARLAGLQQQTSTITESSLYSSDYPDGLYEEEYSCRPPAIAMIIISIIEIILFMYDVIKHKSLSVEGPAATLFIYNPHKRYQAWRYLTYMFVHVGVFHLVVNLLVQIMLGVPLEMVHKWWRVLIIYIAGVLAGSLGTSVSDPTVYLAGASGGVYALITAHVATIIMNWSQMEFAVLQLLVFLVITSVDVGQAIYNRYVLDTNDQIGYVAHLAGAIAGLLVGINILRNLEVQTWEKVIWWASIVTFTGLMTAAILWNILYPSYYN</sequence>
<feature type="transmembrane region" description="Helical" evidence="7">
    <location>
        <begin position="226"/>
        <end position="245"/>
    </location>
</feature>
<dbReference type="KEGG" id="tsep:108750806"/>
<evidence type="ECO:0000256" key="1">
    <source>
        <dbReference type="ARBA" id="ARBA00004141"/>
    </source>
</evidence>
<gene>
    <name evidence="9" type="ORF">ALC56_08453</name>
</gene>
<organism evidence="9 10">
    <name type="scientific">Trachymyrmex septentrionalis</name>
    <dbReference type="NCBI Taxonomy" id="34720"/>
    <lineage>
        <taxon>Eukaryota</taxon>
        <taxon>Metazoa</taxon>
        <taxon>Ecdysozoa</taxon>
        <taxon>Arthropoda</taxon>
        <taxon>Hexapoda</taxon>
        <taxon>Insecta</taxon>
        <taxon>Pterygota</taxon>
        <taxon>Neoptera</taxon>
        <taxon>Endopterygota</taxon>
        <taxon>Hymenoptera</taxon>
        <taxon>Apocrita</taxon>
        <taxon>Aculeata</taxon>
        <taxon>Formicoidea</taxon>
        <taxon>Formicidae</taxon>
        <taxon>Myrmicinae</taxon>
        <taxon>Trachymyrmex</taxon>
    </lineage>
</organism>
<dbReference type="PANTHER" id="PTHR45840:SF8">
    <property type="entry name" value="RHOMBOID PROTEASE"/>
    <property type="match status" value="1"/>
</dbReference>
<evidence type="ECO:0000256" key="7">
    <source>
        <dbReference type="SAM" id="Phobius"/>
    </source>
</evidence>
<dbReference type="PROSITE" id="PS00018">
    <property type="entry name" value="EF_HAND_1"/>
    <property type="match status" value="2"/>
</dbReference>
<name>A0A195F8X4_9HYME</name>
<feature type="transmembrane region" description="Helical" evidence="7">
    <location>
        <begin position="332"/>
        <end position="353"/>
    </location>
</feature>
<keyword evidence="5 7" id="KW-1133">Transmembrane helix</keyword>
<dbReference type="GO" id="GO:0016020">
    <property type="term" value="C:membrane"/>
    <property type="evidence" value="ECO:0007669"/>
    <property type="project" value="UniProtKB-SubCell"/>
</dbReference>
<accession>A0A195F8X4</accession>
<dbReference type="SUPFAM" id="SSF47473">
    <property type="entry name" value="EF-hand"/>
    <property type="match status" value="1"/>
</dbReference>
<keyword evidence="6 7" id="KW-0472">Membrane</keyword>
<dbReference type="Gene3D" id="1.10.238.10">
    <property type="entry name" value="EF-hand"/>
    <property type="match status" value="1"/>
</dbReference>
<dbReference type="SUPFAM" id="SSF144091">
    <property type="entry name" value="Rhomboid-like"/>
    <property type="match status" value="1"/>
</dbReference>
<dbReference type="CDD" id="cd00051">
    <property type="entry name" value="EFh"/>
    <property type="match status" value="1"/>
</dbReference>
<proteinExistence type="inferred from homology"/>
<dbReference type="PANTHER" id="PTHR45840">
    <property type="entry name" value="RHOMBOID-RELATED PROTEIN"/>
    <property type="match status" value="1"/>
</dbReference>
<evidence type="ECO:0000259" key="8">
    <source>
        <dbReference type="PROSITE" id="PS50222"/>
    </source>
</evidence>
<feature type="domain" description="EF-hand" evidence="8">
    <location>
        <begin position="79"/>
        <end position="114"/>
    </location>
</feature>
<dbReference type="SMART" id="SM00054">
    <property type="entry name" value="EFh"/>
    <property type="match status" value="2"/>
</dbReference>
<dbReference type="GO" id="GO:0004252">
    <property type="term" value="F:serine-type endopeptidase activity"/>
    <property type="evidence" value="ECO:0007669"/>
    <property type="project" value="InterPro"/>
</dbReference>
<dbReference type="FunFam" id="1.20.1540.10:FF:000024">
    <property type="entry name" value="Blast:Protein rhomboid"/>
    <property type="match status" value="1"/>
</dbReference>
<dbReference type="EMBL" id="KQ981727">
    <property type="protein sequence ID" value="KYN36662.1"/>
    <property type="molecule type" value="Genomic_DNA"/>
</dbReference>
<dbReference type="Pfam" id="PF13499">
    <property type="entry name" value="EF-hand_7"/>
    <property type="match status" value="1"/>
</dbReference>
<dbReference type="Gene3D" id="1.20.1540.10">
    <property type="entry name" value="Rhomboid-like"/>
    <property type="match status" value="1"/>
</dbReference>
<feature type="transmembrane region" description="Helical" evidence="7">
    <location>
        <begin position="306"/>
        <end position="326"/>
    </location>
</feature>
<feature type="domain" description="EF-hand" evidence="8">
    <location>
        <begin position="41"/>
        <end position="76"/>
    </location>
</feature>
<dbReference type="Proteomes" id="UP000078541">
    <property type="component" value="Unassembled WGS sequence"/>
</dbReference>